<reference evidence="2 3" key="1">
    <citation type="journal article" date="2023" name="Microbiol. Resour. Announc.">
        <title>Complete Genome Sequence of Imperialibacter roseus strain P4T.</title>
        <authorList>
            <person name="Tizabi D.R."/>
            <person name="Bachvaroff T."/>
            <person name="Hill R.T."/>
        </authorList>
    </citation>
    <scope>NUCLEOTIDE SEQUENCE [LARGE SCALE GENOMIC DNA]</scope>
    <source>
        <strain evidence="2 3">P4T</strain>
    </source>
</reference>
<dbReference type="RefSeq" id="WP_317490607.1">
    <property type="nucleotide sequence ID" value="NZ_CP136051.1"/>
</dbReference>
<accession>A0ABZ0IU75</accession>
<evidence type="ECO:0000313" key="3">
    <source>
        <dbReference type="Proteomes" id="UP001302349"/>
    </source>
</evidence>
<feature type="transmembrane region" description="Helical" evidence="1">
    <location>
        <begin position="124"/>
        <end position="141"/>
    </location>
</feature>
<keyword evidence="3" id="KW-1185">Reference proteome</keyword>
<protein>
    <submittedName>
        <fullName evidence="2">Uncharacterized protein</fullName>
    </submittedName>
</protein>
<evidence type="ECO:0000256" key="1">
    <source>
        <dbReference type="SAM" id="Phobius"/>
    </source>
</evidence>
<keyword evidence="1" id="KW-1133">Transmembrane helix</keyword>
<dbReference type="EMBL" id="CP136051">
    <property type="protein sequence ID" value="WOK07959.1"/>
    <property type="molecule type" value="Genomic_DNA"/>
</dbReference>
<organism evidence="2 3">
    <name type="scientific">Imperialibacter roseus</name>
    <dbReference type="NCBI Taxonomy" id="1324217"/>
    <lineage>
        <taxon>Bacteria</taxon>
        <taxon>Pseudomonadati</taxon>
        <taxon>Bacteroidota</taxon>
        <taxon>Cytophagia</taxon>
        <taxon>Cytophagales</taxon>
        <taxon>Flammeovirgaceae</taxon>
        <taxon>Imperialibacter</taxon>
    </lineage>
</organism>
<keyword evidence="1" id="KW-0812">Transmembrane</keyword>
<name>A0ABZ0IU75_9BACT</name>
<evidence type="ECO:0000313" key="2">
    <source>
        <dbReference type="EMBL" id="WOK07959.1"/>
    </source>
</evidence>
<keyword evidence="1" id="KW-0472">Membrane</keyword>
<proteinExistence type="predicted"/>
<sequence>MPKTLLLLSLVTLLCFPLRAQQPYLLFHKSNTREAQYFAGEVIAFRIKDNDFKVTDQIKGFRDGLVLFDGYEVHPNDFEVLYTDQKTRAWFAFGYKFVKLTMIAGAGYLALDVINTGRFDKNTMIISGSLIGAGLIGRLFIREKFKIKGKKKMVVIE</sequence>
<gene>
    <name evidence="2" type="ORF">RT717_04860</name>
</gene>
<dbReference type="Proteomes" id="UP001302349">
    <property type="component" value="Chromosome"/>
</dbReference>